<name>A0A1B7HGD4_9ENTR</name>
<comment type="caution">
    <text evidence="1">The sequence shown here is derived from an EMBL/GenBank/DDBJ whole genome shotgun (WGS) entry which is preliminary data.</text>
</comment>
<proteinExistence type="predicted"/>
<keyword evidence="2" id="KW-1185">Reference proteome</keyword>
<dbReference type="PATRIC" id="fig|1354255.3.peg.4486"/>
<dbReference type="AlphaFoldDB" id="A0A1B7HGD4"/>
<sequence length="66" mass="7364">MEIVIYHSEKHDLIFAAEKGSRRETDVTNQVLRAVADHIGMGFKVPLEEQGRVVAEIGVFTPGQDK</sequence>
<organism evidence="1 2">
    <name type="scientific">Buttiauxella noackiae ATCC 51607</name>
    <dbReference type="NCBI Taxonomy" id="1354255"/>
    <lineage>
        <taxon>Bacteria</taxon>
        <taxon>Pseudomonadati</taxon>
        <taxon>Pseudomonadota</taxon>
        <taxon>Gammaproteobacteria</taxon>
        <taxon>Enterobacterales</taxon>
        <taxon>Enterobacteriaceae</taxon>
        <taxon>Buttiauxella</taxon>
    </lineage>
</organism>
<dbReference type="EMBL" id="LXEO01000070">
    <property type="protein sequence ID" value="OAT14670.1"/>
    <property type="molecule type" value="Genomic_DNA"/>
</dbReference>
<protein>
    <submittedName>
        <fullName evidence="1">Uncharacterized protein</fullName>
    </submittedName>
</protein>
<evidence type="ECO:0000313" key="2">
    <source>
        <dbReference type="Proteomes" id="UP000078286"/>
    </source>
</evidence>
<dbReference type="Proteomes" id="UP000078286">
    <property type="component" value="Unassembled WGS sequence"/>
</dbReference>
<reference evidence="1 2" key="1">
    <citation type="submission" date="2016-04" db="EMBL/GenBank/DDBJ databases">
        <title>ATOL: Assembling a taxonomically balanced genome-scale reconstruction of the evolutionary history of the Enterobacteriaceae.</title>
        <authorList>
            <person name="Plunkett G.III."/>
            <person name="Neeno-Eckwall E.C."/>
            <person name="Glasner J.D."/>
            <person name="Perna N.T."/>
        </authorList>
    </citation>
    <scope>NUCLEOTIDE SEQUENCE [LARGE SCALE GENOMIC DNA]</scope>
    <source>
        <strain evidence="1 2">ATCC 51607</strain>
    </source>
</reference>
<accession>A0A1B7HGD4</accession>
<dbReference type="RefSeq" id="WP_064556371.1">
    <property type="nucleotide sequence ID" value="NZ_LXEO01000070.1"/>
</dbReference>
<gene>
    <name evidence="1" type="ORF">M979_4356</name>
</gene>
<evidence type="ECO:0000313" key="1">
    <source>
        <dbReference type="EMBL" id="OAT14670.1"/>
    </source>
</evidence>